<proteinExistence type="predicted"/>
<dbReference type="EMBL" id="BAAANF010000023">
    <property type="protein sequence ID" value="GAA1712834.1"/>
    <property type="molecule type" value="Genomic_DNA"/>
</dbReference>
<comment type="caution">
    <text evidence="2">The sequence shown here is derived from an EMBL/GenBank/DDBJ whole genome shotgun (WGS) entry which is preliminary data.</text>
</comment>
<organism evidence="2 3">
    <name type="scientific">Kribbella yunnanensis</name>
    <dbReference type="NCBI Taxonomy" id="190194"/>
    <lineage>
        <taxon>Bacteria</taxon>
        <taxon>Bacillati</taxon>
        <taxon>Actinomycetota</taxon>
        <taxon>Actinomycetes</taxon>
        <taxon>Propionibacteriales</taxon>
        <taxon>Kribbellaceae</taxon>
        <taxon>Kribbella</taxon>
    </lineage>
</organism>
<sequence length="58" mass="6138">MYSAWAGEVLQSDSLLGQAGRVEVSDKPYRRPKADSTGAPGEMGDEQMGRANPAPEAT</sequence>
<evidence type="ECO:0008006" key="4">
    <source>
        <dbReference type="Google" id="ProtNLM"/>
    </source>
</evidence>
<reference evidence="2 3" key="1">
    <citation type="journal article" date="2019" name="Int. J. Syst. Evol. Microbiol.">
        <title>The Global Catalogue of Microorganisms (GCM) 10K type strain sequencing project: providing services to taxonomists for standard genome sequencing and annotation.</title>
        <authorList>
            <consortium name="The Broad Institute Genomics Platform"/>
            <consortium name="The Broad Institute Genome Sequencing Center for Infectious Disease"/>
            <person name="Wu L."/>
            <person name="Ma J."/>
        </authorList>
    </citation>
    <scope>NUCLEOTIDE SEQUENCE [LARGE SCALE GENOMIC DNA]</scope>
    <source>
        <strain evidence="2 3">JCM 14307</strain>
    </source>
</reference>
<keyword evidence="3" id="KW-1185">Reference proteome</keyword>
<feature type="region of interest" description="Disordered" evidence="1">
    <location>
        <begin position="1"/>
        <end position="58"/>
    </location>
</feature>
<feature type="compositionally biased region" description="Basic and acidic residues" evidence="1">
    <location>
        <begin position="23"/>
        <end position="34"/>
    </location>
</feature>
<name>A0ABN2IVX1_9ACTN</name>
<accession>A0ABN2IVX1</accession>
<evidence type="ECO:0000313" key="3">
    <source>
        <dbReference type="Proteomes" id="UP001500280"/>
    </source>
</evidence>
<evidence type="ECO:0000256" key="1">
    <source>
        <dbReference type="SAM" id="MobiDB-lite"/>
    </source>
</evidence>
<evidence type="ECO:0000313" key="2">
    <source>
        <dbReference type="EMBL" id="GAA1712834.1"/>
    </source>
</evidence>
<gene>
    <name evidence="2" type="ORF">GCM10009745_71340</name>
</gene>
<dbReference type="Proteomes" id="UP001500280">
    <property type="component" value="Unassembled WGS sequence"/>
</dbReference>
<protein>
    <recommendedName>
        <fullName evidence="4">Transposase</fullName>
    </recommendedName>
</protein>